<dbReference type="PRINTS" id="PR00455">
    <property type="entry name" value="HTHTETR"/>
</dbReference>
<evidence type="ECO:0000256" key="2">
    <source>
        <dbReference type="ARBA" id="ARBA00023125"/>
    </source>
</evidence>
<dbReference type="EMBL" id="FNRY01000001">
    <property type="protein sequence ID" value="SEB72876.1"/>
    <property type="molecule type" value="Genomic_DNA"/>
</dbReference>
<evidence type="ECO:0000256" key="4">
    <source>
        <dbReference type="PROSITE-ProRule" id="PRU00335"/>
    </source>
</evidence>
<evidence type="ECO:0000313" key="7">
    <source>
        <dbReference type="Proteomes" id="UP000199183"/>
    </source>
</evidence>
<organism evidence="6 7">
    <name type="scientific">Paramicrobacterium humi</name>
    <dbReference type="NCBI Taxonomy" id="640635"/>
    <lineage>
        <taxon>Bacteria</taxon>
        <taxon>Bacillati</taxon>
        <taxon>Actinomycetota</taxon>
        <taxon>Actinomycetes</taxon>
        <taxon>Micrococcales</taxon>
        <taxon>Microbacteriaceae</taxon>
        <taxon>Paramicrobacterium</taxon>
    </lineage>
</organism>
<evidence type="ECO:0000259" key="5">
    <source>
        <dbReference type="PROSITE" id="PS50977"/>
    </source>
</evidence>
<dbReference type="InterPro" id="IPR001647">
    <property type="entry name" value="HTH_TetR"/>
</dbReference>
<dbReference type="RefSeq" id="WP_176980773.1">
    <property type="nucleotide sequence ID" value="NZ_FNRY01000001.1"/>
</dbReference>
<gene>
    <name evidence="6" type="ORF">SAMN04489806_1625</name>
</gene>
<dbReference type="Pfam" id="PF00440">
    <property type="entry name" value="TetR_N"/>
    <property type="match status" value="1"/>
</dbReference>
<sequence>MGSRNAAAQRTRTVILDAAERLLAERWYDEVTLADIAREAGVSQQTIVNHFGSKGQLYLVGLEERTGPRITKHRAAVRVGDLASVVDVAVSDYEQSGPGTLRMLALADRIDALAEAAEYGRRAHRAWVESALAPQIAALDPARRARATRLLVAALDVFTWAQLRQAQGLDAAATRADLEALVEGILAHAA</sequence>
<evidence type="ECO:0000256" key="1">
    <source>
        <dbReference type="ARBA" id="ARBA00023015"/>
    </source>
</evidence>
<feature type="domain" description="HTH tetR-type" evidence="5">
    <location>
        <begin position="9"/>
        <end position="69"/>
    </location>
</feature>
<dbReference type="InterPro" id="IPR050109">
    <property type="entry name" value="HTH-type_TetR-like_transc_reg"/>
</dbReference>
<keyword evidence="2 4" id="KW-0238">DNA-binding</keyword>
<dbReference type="PANTHER" id="PTHR30055:SF234">
    <property type="entry name" value="HTH-TYPE TRANSCRIPTIONAL REGULATOR BETI"/>
    <property type="match status" value="1"/>
</dbReference>
<keyword evidence="1" id="KW-0805">Transcription regulation</keyword>
<proteinExistence type="predicted"/>
<reference evidence="6 7" key="1">
    <citation type="submission" date="2016-10" db="EMBL/GenBank/DDBJ databases">
        <authorList>
            <person name="de Groot N.N."/>
        </authorList>
    </citation>
    <scope>NUCLEOTIDE SEQUENCE [LARGE SCALE GENOMIC DNA]</scope>
    <source>
        <strain evidence="6 7">DSM 21799</strain>
    </source>
</reference>
<dbReference type="InterPro" id="IPR009057">
    <property type="entry name" value="Homeodomain-like_sf"/>
</dbReference>
<keyword evidence="3" id="KW-0804">Transcription</keyword>
<dbReference type="GO" id="GO:0003700">
    <property type="term" value="F:DNA-binding transcription factor activity"/>
    <property type="evidence" value="ECO:0007669"/>
    <property type="project" value="TreeGrafter"/>
</dbReference>
<dbReference type="SUPFAM" id="SSF46689">
    <property type="entry name" value="Homeodomain-like"/>
    <property type="match status" value="1"/>
</dbReference>
<evidence type="ECO:0000313" key="6">
    <source>
        <dbReference type="EMBL" id="SEB72876.1"/>
    </source>
</evidence>
<dbReference type="AlphaFoldDB" id="A0A1H4LQK8"/>
<name>A0A1H4LQK8_9MICO</name>
<dbReference type="Proteomes" id="UP000199183">
    <property type="component" value="Unassembled WGS sequence"/>
</dbReference>
<dbReference type="Gene3D" id="1.10.357.10">
    <property type="entry name" value="Tetracycline Repressor, domain 2"/>
    <property type="match status" value="1"/>
</dbReference>
<feature type="DNA-binding region" description="H-T-H motif" evidence="4">
    <location>
        <begin position="32"/>
        <end position="51"/>
    </location>
</feature>
<protein>
    <submittedName>
        <fullName evidence="6">DNA-binding transcriptional regulator, AcrR family</fullName>
    </submittedName>
</protein>
<accession>A0A1H4LQK8</accession>
<dbReference type="PROSITE" id="PS50977">
    <property type="entry name" value="HTH_TETR_2"/>
    <property type="match status" value="1"/>
</dbReference>
<keyword evidence="7" id="KW-1185">Reference proteome</keyword>
<dbReference type="GO" id="GO:0000976">
    <property type="term" value="F:transcription cis-regulatory region binding"/>
    <property type="evidence" value="ECO:0007669"/>
    <property type="project" value="TreeGrafter"/>
</dbReference>
<dbReference type="PANTHER" id="PTHR30055">
    <property type="entry name" value="HTH-TYPE TRANSCRIPTIONAL REGULATOR RUTR"/>
    <property type="match status" value="1"/>
</dbReference>
<evidence type="ECO:0000256" key="3">
    <source>
        <dbReference type="ARBA" id="ARBA00023163"/>
    </source>
</evidence>
<dbReference type="STRING" id="640635.SAMN04489806_1625"/>